<dbReference type="RefSeq" id="WP_344219869.1">
    <property type="nucleotide sequence ID" value="NZ_BAAAOS010000048.1"/>
</dbReference>
<dbReference type="SUPFAM" id="SSF56281">
    <property type="entry name" value="Metallo-hydrolase/oxidoreductase"/>
    <property type="match status" value="1"/>
</dbReference>
<feature type="domain" description="Metallo-beta-lactamase" evidence="1">
    <location>
        <begin position="20"/>
        <end position="218"/>
    </location>
</feature>
<dbReference type="InterPro" id="IPR036866">
    <property type="entry name" value="RibonucZ/Hydroxyglut_hydro"/>
</dbReference>
<reference evidence="2 3" key="1">
    <citation type="journal article" date="2019" name="Int. J. Syst. Evol. Microbiol.">
        <title>The Global Catalogue of Microorganisms (GCM) 10K type strain sequencing project: providing services to taxonomists for standard genome sequencing and annotation.</title>
        <authorList>
            <consortium name="The Broad Institute Genomics Platform"/>
            <consortium name="The Broad Institute Genome Sequencing Center for Infectious Disease"/>
            <person name="Wu L."/>
            <person name="Ma J."/>
        </authorList>
    </citation>
    <scope>NUCLEOTIDE SEQUENCE [LARGE SCALE GENOMIC DNA]</scope>
    <source>
        <strain evidence="2 3">JCM 14969</strain>
    </source>
</reference>
<dbReference type="CDD" id="cd16282">
    <property type="entry name" value="metallo-hydrolase-like_MBL-fold"/>
    <property type="match status" value="1"/>
</dbReference>
<dbReference type="SMART" id="SM00849">
    <property type="entry name" value="Lactamase_B"/>
    <property type="match status" value="1"/>
</dbReference>
<organism evidence="2 3">
    <name type="scientific">Kribbella sancticallisti</name>
    <dbReference type="NCBI Taxonomy" id="460087"/>
    <lineage>
        <taxon>Bacteria</taxon>
        <taxon>Bacillati</taxon>
        <taxon>Actinomycetota</taxon>
        <taxon>Actinomycetes</taxon>
        <taxon>Propionibacteriales</taxon>
        <taxon>Kribbellaceae</taxon>
        <taxon>Kribbella</taxon>
    </lineage>
</organism>
<dbReference type="EMBL" id="BAAAOS010000048">
    <property type="protein sequence ID" value="GAA1598293.1"/>
    <property type="molecule type" value="Genomic_DNA"/>
</dbReference>
<sequence length="296" mass="32048">MSAWVELGDRVWVRRYPEWDLNVGLVVGSEGALVIDTRASTEQAEELLAHIRELTDAPIRWVVNTHAHFDHTFGNGVFAEATSYAQEHAAAALAERGPALQQKYRATPGVDPDYPEIPESVIAAVAATELAAIDTTFAVAKVIELGDRRVELLHLGNAHTDGDVVVVVPDVDVFFAGDLVEESAPPSYGDDSYPLEWPDTVDRLIGLLSASATVVPGHGAVVDAEFVRDQRDDLGTVANTISGLHHNGTRLEAALAHTEDWPWPLAHVEQAIRRGYEALGTPRRPELPLLGLGKAD</sequence>
<dbReference type="Pfam" id="PF00753">
    <property type="entry name" value="Lactamase_B"/>
    <property type="match status" value="1"/>
</dbReference>
<keyword evidence="3" id="KW-1185">Reference proteome</keyword>
<dbReference type="Gene3D" id="3.60.15.10">
    <property type="entry name" value="Ribonuclease Z/Hydroxyacylglutathione hydrolase-like"/>
    <property type="match status" value="1"/>
</dbReference>
<accession>A0ABN2E6R8</accession>
<dbReference type="PANTHER" id="PTHR42951">
    <property type="entry name" value="METALLO-BETA-LACTAMASE DOMAIN-CONTAINING"/>
    <property type="match status" value="1"/>
</dbReference>
<comment type="caution">
    <text evidence="2">The sequence shown here is derived from an EMBL/GenBank/DDBJ whole genome shotgun (WGS) entry which is preliminary data.</text>
</comment>
<name>A0ABN2E6R8_9ACTN</name>
<proteinExistence type="predicted"/>
<evidence type="ECO:0000259" key="1">
    <source>
        <dbReference type="SMART" id="SM00849"/>
    </source>
</evidence>
<dbReference type="Proteomes" id="UP001500393">
    <property type="component" value="Unassembled WGS sequence"/>
</dbReference>
<gene>
    <name evidence="2" type="ORF">GCM10009789_60330</name>
</gene>
<dbReference type="InterPro" id="IPR050855">
    <property type="entry name" value="NDM-1-like"/>
</dbReference>
<protein>
    <submittedName>
        <fullName evidence="2">MBL fold metallo-hydrolase</fullName>
    </submittedName>
</protein>
<dbReference type="InterPro" id="IPR001279">
    <property type="entry name" value="Metallo-B-lactamas"/>
</dbReference>
<evidence type="ECO:0000313" key="2">
    <source>
        <dbReference type="EMBL" id="GAA1598293.1"/>
    </source>
</evidence>
<evidence type="ECO:0000313" key="3">
    <source>
        <dbReference type="Proteomes" id="UP001500393"/>
    </source>
</evidence>
<dbReference type="PANTHER" id="PTHR42951:SF4">
    <property type="entry name" value="ACYL-COENZYME A THIOESTERASE MBLAC2"/>
    <property type="match status" value="1"/>
</dbReference>